<accession>D4ZG00</accession>
<proteinExistence type="predicted"/>
<dbReference type="Proteomes" id="UP000002350">
    <property type="component" value="Chromosome"/>
</dbReference>
<dbReference type="EMBL" id="AP011177">
    <property type="protein sequence ID" value="BAJ00599.1"/>
    <property type="molecule type" value="Genomic_DNA"/>
</dbReference>
<dbReference type="Pfam" id="PF05159">
    <property type="entry name" value="Capsule_synth"/>
    <property type="match status" value="1"/>
</dbReference>
<reference evidence="2" key="1">
    <citation type="journal article" date="2010" name="Mol. Biosyst.">
        <title>Complete genome sequence and comparative analysis of Shewanella violacea, a psychrophilic and piezophilic bacterium from deep sea floor sediments.</title>
        <authorList>
            <person name="Aono E."/>
            <person name="Baba T."/>
            <person name="Ara T."/>
            <person name="Nishi T."/>
            <person name="Nakamichi T."/>
            <person name="Inamoto E."/>
            <person name="Toyonaga H."/>
            <person name="Hasegawa M."/>
            <person name="Takai Y."/>
            <person name="Okumura Y."/>
            <person name="Baba M."/>
            <person name="Tomita M."/>
            <person name="Kato C."/>
            <person name="Oshima T."/>
            <person name="Nakasone K."/>
            <person name="Mori H."/>
        </authorList>
    </citation>
    <scope>NUCLEOTIDE SEQUENCE [LARGE SCALE GENOMIC DNA]</scope>
    <source>
        <strain evidence="2">JCM 10179 / CIP 106290 / LMG 19151 / DSS12</strain>
    </source>
</reference>
<dbReference type="GO" id="GO:0000271">
    <property type="term" value="P:polysaccharide biosynthetic process"/>
    <property type="evidence" value="ECO:0007669"/>
    <property type="project" value="InterPro"/>
</dbReference>
<evidence type="ECO:0000313" key="1">
    <source>
        <dbReference type="EMBL" id="BAJ00599.1"/>
    </source>
</evidence>
<dbReference type="OrthoDB" id="9794206at2"/>
<dbReference type="InterPro" id="IPR007833">
    <property type="entry name" value="Capsule_polysaccharide_synth"/>
</dbReference>
<name>D4ZG00_SHEVD</name>
<evidence type="ECO:0000313" key="2">
    <source>
        <dbReference type="Proteomes" id="UP000002350"/>
    </source>
</evidence>
<protein>
    <submittedName>
        <fullName evidence="1">Capsule polysacchride export protein KpsS</fullName>
    </submittedName>
</protein>
<gene>
    <name evidence="1" type="primary">kpsS</name>
    <name evidence="1" type="ordered locus">SVI_0628</name>
</gene>
<dbReference type="CDD" id="cd16441">
    <property type="entry name" value="beta_Kdo_transferase_KpsS"/>
    <property type="match status" value="1"/>
</dbReference>
<dbReference type="KEGG" id="svo:SVI_0628"/>
<sequence length="400" mass="45714">MNILFLQGPLGPFFNLLAAHFSSMGHDCHKINFNGGDKLYSGADHIVDYSGTCADWPEFLRDYIERYKIDSIAVYGDCRLYHKAAHQVSLELGLNFWAFEEGYLRSGFVTLELGGCNANSLLFNNIEALPQIDCQDTKNIQGVKSVGSTFGLRAWFAGRYYFAMSLSANQFASYAHHRPWTTIEEAVFWIKSLAQKWWSKLMDPPRYRRFIRRYDGQFFLLPLQVEVDFQLRDHSRFESVEQVIIEVLGSFSAHASSDQALLIKHHPQNRGFVHYGDLIDKLVSELGLEGRVLYGHDFNLPDVYRHVKGVVTVNSTVGLSALLHHLPTVVLGKSIYDIHGLTYEHGLDRFWRDNYSVDQDLFARFRTYLCLQTQVPGDFYKNSAPLVASAYQKITAQGKQ</sequence>
<dbReference type="GO" id="GO:0015774">
    <property type="term" value="P:polysaccharide transport"/>
    <property type="evidence" value="ECO:0007669"/>
    <property type="project" value="InterPro"/>
</dbReference>
<organism evidence="1 2">
    <name type="scientific">Shewanella violacea (strain JCM 10179 / CIP 106290 / LMG 19151 / DSS12)</name>
    <dbReference type="NCBI Taxonomy" id="637905"/>
    <lineage>
        <taxon>Bacteria</taxon>
        <taxon>Pseudomonadati</taxon>
        <taxon>Pseudomonadota</taxon>
        <taxon>Gammaproteobacteria</taxon>
        <taxon>Alteromonadales</taxon>
        <taxon>Shewanellaceae</taxon>
        <taxon>Shewanella</taxon>
    </lineage>
</organism>
<dbReference type="eggNOG" id="COG3562">
    <property type="taxonomic scope" value="Bacteria"/>
</dbReference>
<dbReference type="HOGENOM" id="CLU_040135_1_0_6"/>
<keyword evidence="2" id="KW-1185">Reference proteome</keyword>
<dbReference type="RefSeq" id="WP_013049912.1">
    <property type="nucleotide sequence ID" value="NC_014012.1"/>
</dbReference>
<dbReference type="STRING" id="637905.SVI_0628"/>
<dbReference type="AlphaFoldDB" id="D4ZG00"/>